<keyword evidence="5" id="KW-0256">Endoplasmic reticulum</keyword>
<accession>A0A1A8WYF8</accession>
<keyword evidence="6" id="KW-0931">ER-Golgi transport</keyword>
<evidence type="ECO:0000256" key="4">
    <source>
        <dbReference type="ARBA" id="ARBA00022448"/>
    </source>
</evidence>
<feature type="region of interest" description="Disordered" evidence="8">
    <location>
        <begin position="1"/>
        <end position="26"/>
    </location>
</feature>
<dbReference type="CDD" id="cd14943">
    <property type="entry name" value="TRAPPC5_Trs31"/>
    <property type="match status" value="1"/>
</dbReference>
<dbReference type="InterPro" id="IPR024096">
    <property type="entry name" value="NO_sig/Golgi_transp_ligand-bd"/>
</dbReference>
<proteinExistence type="inferred from homology"/>
<evidence type="ECO:0000313" key="12">
    <source>
        <dbReference type="Proteomes" id="UP000078560"/>
    </source>
</evidence>
<gene>
    <name evidence="10" type="ORF">POVCU1_037910</name>
    <name evidence="9" type="ORF">POVCU2_0041060</name>
</gene>
<evidence type="ECO:0000256" key="3">
    <source>
        <dbReference type="ARBA" id="ARBA00006218"/>
    </source>
</evidence>
<evidence type="ECO:0000256" key="2">
    <source>
        <dbReference type="ARBA" id="ARBA00004555"/>
    </source>
</evidence>
<name>A0A1A8WYF8_PLAOA</name>
<dbReference type="SUPFAM" id="SSF111126">
    <property type="entry name" value="Ligand-binding domain in the NO signalling and Golgi transport"/>
    <property type="match status" value="1"/>
</dbReference>
<comment type="similarity">
    <text evidence="3">Belongs to the TRAPP small subunits family. BET3 subfamily.</text>
</comment>
<dbReference type="Gene3D" id="3.30.1380.20">
    <property type="entry name" value="Trafficking protein particle complex subunit 3"/>
    <property type="match status" value="1"/>
</dbReference>
<dbReference type="GO" id="GO:0005783">
    <property type="term" value="C:endoplasmic reticulum"/>
    <property type="evidence" value="ECO:0007669"/>
    <property type="project" value="UniProtKB-SubCell"/>
</dbReference>
<dbReference type="Pfam" id="PF04051">
    <property type="entry name" value="TRAPP"/>
    <property type="match status" value="1"/>
</dbReference>
<dbReference type="EMBL" id="FLQV01000699">
    <property type="protein sequence ID" value="SBS97400.1"/>
    <property type="molecule type" value="Genomic_DNA"/>
</dbReference>
<dbReference type="AlphaFoldDB" id="A0A1A8WYF8"/>
<sequence length="250" mass="28813">MEKRDLHISKREVKPSEGGERNSQGGRPHCSFITIKNYKYELKNFALSSCNCTCNGAKHFARRIAFMEKGKGSVDKELNRGRQEVSLSAFSILYSEMVQYCLYKSKRGYRIEDCIHEMGLRVGYKLSEYLSYRNKTKRSINILSILTFISKHVWKYLFQHSSDLLKSQDNIYEYMICDKNMILNKYINVPKDYGNINCASFAAGIVEGFLCSSEFQAEVTAHTVSESDTESNTTIFIKFYPEVVEREGAH</sequence>
<protein>
    <submittedName>
        <fullName evidence="10">Trafficking protein particle complex subunit 5, putative (TRAPPC5)</fullName>
    </submittedName>
</protein>
<dbReference type="EMBL" id="FLQU01000546">
    <property type="protein sequence ID" value="SBS87138.1"/>
    <property type="molecule type" value="Genomic_DNA"/>
</dbReference>
<keyword evidence="4" id="KW-0813">Transport</keyword>
<dbReference type="PANTHER" id="PTHR20902">
    <property type="entry name" value="41-2 PROTEIN ANTIGEN-RELATED"/>
    <property type="match status" value="1"/>
</dbReference>
<dbReference type="Proteomes" id="UP000078560">
    <property type="component" value="Unassembled WGS sequence"/>
</dbReference>
<evidence type="ECO:0000313" key="10">
    <source>
        <dbReference type="EMBL" id="SBS97400.1"/>
    </source>
</evidence>
<reference evidence="10" key="2">
    <citation type="submission" date="2016-05" db="EMBL/GenBank/DDBJ databases">
        <authorList>
            <person name="Lavstsen T."/>
            <person name="Jespersen J.S."/>
        </authorList>
    </citation>
    <scope>NUCLEOTIDE SEQUENCE [LARGE SCALE GENOMIC DNA]</scope>
</reference>
<evidence type="ECO:0000313" key="9">
    <source>
        <dbReference type="EMBL" id="SBS87138.1"/>
    </source>
</evidence>
<dbReference type="GO" id="GO:1990071">
    <property type="term" value="C:TRAPPII protein complex"/>
    <property type="evidence" value="ECO:0007669"/>
    <property type="project" value="TreeGrafter"/>
</dbReference>
<dbReference type="GO" id="GO:1990072">
    <property type="term" value="C:TRAPPIII protein complex"/>
    <property type="evidence" value="ECO:0007669"/>
    <property type="project" value="TreeGrafter"/>
</dbReference>
<evidence type="ECO:0000256" key="8">
    <source>
        <dbReference type="SAM" id="MobiDB-lite"/>
    </source>
</evidence>
<feature type="compositionally biased region" description="Basic and acidic residues" evidence="8">
    <location>
        <begin position="1"/>
        <end position="20"/>
    </location>
</feature>
<evidence type="ECO:0000313" key="11">
    <source>
        <dbReference type="Proteomes" id="UP000078546"/>
    </source>
</evidence>
<dbReference type="InterPro" id="IPR007194">
    <property type="entry name" value="TRAPP_component"/>
</dbReference>
<evidence type="ECO:0000256" key="6">
    <source>
        <dbReference type="ARBA" id="ARBA00022892"/>
    </source>
</evidence>
<organism evidence="10 11">
    <name type="scientific">Plasmodium ovale curtisi</name>
    <dbReference type="NCBI Taxonomy" id="864141"/>
    <lineage>
        <taxon>Eukaryota</taxon>
        <taxon>Sar</taxon>
        <taxon>Alveolata</taxon>
        <taxon>Apicomplexa</taxon>
        <taxon>Aconoidasida</taxon>
        <taxon>Haemosporida</taxon>
        <taxon>Plasmodiidae</taxon>
        <taxon>Plasmodium</taxon>
        <taxon>Plasmodium (Plasmodium)</taxon>
    </lineage>
</organism>
<dbReference type="Proteomes" id="UP000078546">
    <property type="component" value="Unassembled WGS sequence"/>
</dbReference>
<reference evidence="11 12" key="1">
    <citation type="submission" date="2016-05" db="EMBL/GenBank/DDBJ databases">
        <authorList>
            <person name="Naeem Raeece"/>
        </authorList>
    </citation>
    <scope>NUCLEOTIDE SEQUENCE [LARGE SCALE GENOMIC DNA]</scope>
</reference>
<evidence type="ECO:0000256" key="7">
    <source>
        <dbReference type="ARBA" id="ARBA00023034"/>
    </source>
</evidence>
<keyword evidence="7" id="KW-0333">Golgi apparatus</keyword>
<evidence type="ECO:0000256" key="1">
    <source>
        <dbReference type="ARBA" id="ARBA00004240"/>
    </source>
</evidence>
<evidence type="ECO:0000256" key="5">
    <source>
        <dbReference type="ARBA" id="ARBA00022824"/>
    </source>
</evidence>
<dbReference type="GO" id="GO:1990070">
    <property type="term" value="C:TRAPPI protein complex"/>
    <property type="evidence" value="ECO:0007669"/>
    <property type="project" value="TreeGrafter"/>
</dbReference>
<dbReference type="InterPro" id="IPR016696">
    <property type="entry name" value="TRAPP-I_su5"/>
</dbReference>
<dbReference type="PANTHER" id="PTHR20902:SF0">
    <property type="entry name" value="TRAFFICKING PROTEIN PARTICLE COMPLEX SUBUNIT 5"/>
    <property type="match status" value="1"/>
</dbReference>
<comment type="subcellular location">
    <subcellularLocation>
        <location evidence="1">Endoplasmic reticulum</location>
    </subcellularLocation>
    <subcellularLocation>
        <location evidence="2">Golgi apparatus</location>
    </subcellularLocation>
</comment>
<dbReference type="GO" id="GO:0006888">
    <property type="term" value="P:endoplasmic reticulum to Golgi vesicle-mediated transport"/>
    <property type="evidence" value="ECO:0007669"/>
    <property type="project" value="TreeGrafter"/>
</dbReference>